<protein>
    <submittedName>
        <fullName evidence="12 13">ABC transporter permease</fullName>
    </submittedName>
</protein>
<reference evidence="13" key="2">
    <citation type="submission" date="2023-08" db="EMBL/GenBank/DDBJ databases">
        <title>WGS of pathogenic bacterial species, Los Angeles County Public Health Laboratories.</title>
        <authorList>
            <person name="Garrigues J.M."/>
            <person name="Green N.M."/>
        </authorList>
    </citation>
    <scope>NUCLEOTIDE SEQUENCE</scope>
    <source>
        <strain evidence="13">LACPHL-BACT-2023-00068</strain>
    </source>
</reference>
<dbReference type="GeneID" id="61383950"/>
<feature type="transmembrane region" description="Helical" evidence="10">
    <location>
        <begin position="86"/>
        <end position="103"/>
    </location>
</feature>
<dbReference type="SUPFAM" id="SSF161098">
    <property type="entry name" value="MetI-like"/>
    <property type="match status" value="1"/>
</dbReference>
<keyword evidence="8 10" id="KW-1133">Transmembrane helix</keyword>
<keyword evidence="9 10" id="KW-0472">Membrane</keyword>
<evidence type="ECO:0000256" key="9">
    <source>
        <dbReference type="ARBA" id="ARBA00023136"/>
    </source>
</evidence>
<dbReference type="PANTHER" id="PTHR30614">
    <property type="entry name" value="MEMBRANE COMPONENT OF AMINO ACID ABC TRANSPORTER"/>
    <property type="match status" value="1"/>
</dbReference>
<dbReference type="AlphaFoldDB" id="A0A089R760"/>
<evidence type="ECO:0000313" key="14">
    <source>
        <dbReference type="Proteomes" id="UP000036196"/>
    </source>
</evidence>
<dbReference type="InterPro" id="IPR035906">
    <property type="entry name" value="MetI-like_sf"/>
</dbReference>
<dbReference type="Proteomes" id="UP000036196">
    <property type="component" value="Unassembled WGS sequence"/>
</dbReference>
<feature type="transmembrane region" description="Helical" evidence="10">
    <location>
        <begin position="185"/>
        <end position="206"/>
    </location>
</feature>
<dbReference type="InterPro" id="IPR043429">
    <property type="entry name" value="ArtM/GltK/GlnP/TcyL/YhdX-like"/>
</dbReference>
<keyword evidence="4" id="KW-1003">Cell membrane</keyword>
<evidence type="ECO:0000313" key="12">
    <source>
        <dbReference type="EMBL" id="KMK14135.1"/>
    </source>
</evidence>
<keyword evidence="5" id="KW-0997">Cell inner membrane</keyword>
<feature type="transmembrane region" description="Helical" evidence="10">
    <location>
        <begin position="20"/>
        <end position="41"/>
    </location>
</feature>
<evidence type="ECO:0000256" key="3">
    <source>
        <dbReference type="ARBA" id="ARBA00022448"/>
    </source>
</evidence>
<evidence type="ECO:0000256" key="10">
    <source>
        <dbReference type="RuleBase" id="RU363032"/>
    </source>
</evidence>
<comment type="subcellular location">
    <subcellularLocation>
        <location evidence="1">Cell inner membrane</location>
        <topology evidence="1">Multi-pass membrane protein</topology>
    </subcellularLocation>
    <subcellularLocation>
        <location evidence="10">Cell membrane</location>
        <topology evidence="10">Multi-pass membrane protein</topology>
    </subcellularLocation>
</comment>
<evidence type="ECO:0000256" key="8">
    <source>
        <dbReference type="ARBA" id="ARBA00022989"/>
    </source>
</evidence>
<dbReference type="RefSeq" id="WP_043085363.1">
    <property type="nucleotide sequence ID" value="NZ_CACVCI010000001.1"/>
</dbReference>
<evidence type="ECO:0000256" key="5">
    <source>
        <dbReference type="ARBA" id="ARBA00022519"/>
    </source>
</evidence>
<comment type="similarity">
    <text evidence="2">Belongs to the binding-protein-dependent transport system permease family. HisMQ subfamily.</text>
</comment>
<dbReference type="GO" id="GO:0006865">
    <property type="term" value="P:amino acid transport"/>
    <property type="evidence" value="ECO:0007669"/>
    <property type="project" value="UniProtKB-KW"/>
</dbReference>
<dbReference type="PANTHER" id="PTHR30614:SF35">
    <property type="entry name" value="ABC TRANSPORTER PERMEASE PROTEIN"/>
    <property type="match status" value="1"/>
</dbReference>
<name>A0A089R760_PLUGE</name>
<gene>
    <name evidence="12" type="ORF">ABW06_09710</name>
    <name evidence="13" type="ORF">RBJ30_03245</name>
</gene>
<dbReference type="Proteomes" id="UP001236270">
    <property type="component" value="Unassembled WGS sequence"/>
</dbReference>
<evidence type="ECO:0000256" key="4">
    <source>
        <dbReference type="ARBA" id="ARBA00022475"/>
    </source>
</evidence>
<dbReference type="InterPro" id="IPR000515">
    <property type="entry name" value="MetI-like"/>
</dbReference>
<evidence type="ECO:0000256" key="2">
    <source>
        <dbReference type="ARBA" id="ARBA00010072"/>
    </source>
</evidence>
<feature type="transmembrane region" description="Helical" evidence="10">
    <location>
        <begin position="135"/>
        <end position="154"/>
    </location>
</feature>
<dbReference type="CDD" id="cd06261">
    <property type="entry name" value="TM_PBP2"/>
    <property type="match status" value="1"/>
</dbReference>
<keyword evidence="6 10" id="KW-0812">Transmembrane</keyword>
<evidence type="ECO:0000256" key="7">
    <source>
        <dbReference type="ARBA" id="ARBA00022970"/>
    </source>
</evidence>
<keyword evidence="14" id="KW-1185">Reference proteome</keyword>
<feature type="domain" description="ABC transmembrane type-1" evidence="11">
    <location>
        <begin position="18"/>
        <end position="206"/>
    </location>
</feature>
<sequence length="221" mass="24688">MNQWSVIWSARQSFIDGLLVTLELFIIAAVAGLLLGLLLSYVTEHQQRLVNRLITGFVNLMRAIPFLILAYLLYYGLPELGISMEAWSAGLLALIIYHGAYFFEILRSQRRLLAGGYIEAATAQGFSRYRTWRHIIAPNILSSALPLLGNQLIICLKDTAFLSIITVQEITAAANGVQATYFIPFNAFIVAIALYWGISILLELLIKRLGNYGKRRGVSHV</sequence>
<keyword evidence="7" id="KW-0029">Amino-acid transport</keyword>
<dbReference type="EMBL" id="JAVDNV010000002">
    <property type="protein sequence ID" value="MDQ2308120.1"/>
    <property type="molecule type" value="Genomic_DNA"/>
</dbReference>
<reference evidence="12 14" key="1">
    <citation type="submission" date="2015-05" db="EMBL/GenBank/DDBJ databases">
        <title>Genome sequences of Pluralibacter gergoviae.</title>
        <authorList>
            <person name="Greninger A.L."/>
            <person name="Miller S."/>
        </authorList>
    </citation>
    <scope>NUCLEOTIDE SEQUENCE [LARGE SCALE GENOMIC DNA]</scope>
    <source>
        <strain evidence="12 14">JS81F13</strain>
    </source>
</reference>
<dbReference type="eggNOG" id="COG0765">
    <property type="taxonomic scope" value="Bacteria"/>
</dbReference>
<dbReference type="Pfam" id="PF00528">
    <property type="entry name" value="BPD_transp_1"/>
    <property type="match status" value="1"/>
</dbReference>
<dbReference type="NCBIfam" id="TIGR01726">
    <property type="entry name" value="HEQRo_perm_3TM"/>
    <property type="match status" value="1"/>
</dbReference>
<dbReference type="PATRIC" id="fig|61647.13.peg.5113"/>
<dbReference type="GO" id="GO:0022857">
    <property type="term" value="F:transmembrane transporter activity"/>
    <property type="evidence" value="ECO:0007669"/>
    <property type="project" value="InterPro"/>
</dbReference>
<comment type="caution">
    <text evidence="12">The sequence shown here is derived from an EMBL/GenBank/DDBJ whole genome shotgun (WGS) entry which is preliminary data.</text>
</comment>
<dbReference type="PROSITE" id="PS50928">
    <property type="entry name" value="ABC_TM1"/>
    <property type="match status" value="1"/>
</dbReference>
<dbReference type="KEGG" id="pge:LG71_22120"/>
<proteinExistence type="inferred from homology"/>
<dbReference type="STRING" id="61647.LG71_22120"/>
<evidence type="ECO:0000313" key="13">
    <source>
        <dbReference type="EMBL" id="MDQ2308120.1"/>
    </source>
</evidence>
<dbReference type="Gene3D" id="1.10.3720.10">
    <property type="entry name" value="MetI-like"/>
    <property type="match status" value="1"/>
</dbReference>
<evidence type="ECO:0000259" key="11">
    <source>
        <dbReference type="PROSITE" id="PS50928"/>
    </source>
</evidence>
<dbReference type="EMBL" id="LDZF01000008">
    <property type="protein sequence ID" value="KMK14135.1"/>
    <property type="molecule type" value="Genomic_DNA"/>
</dbReference>
<accession>A0A089R760</accession>
<keyword evidence="3 10" id="KW-0813">Transport</keyword>
<evidence type="ECO:0000256" key="1">
    <source>
        <dbReference type="ARBA" id="ARBA00004429"/>
    </source>
</evidence>
<feature type="transmembrane region" description="Helical" evidence="10">
    <location>
        <begin position="53"/>
        <end position="74"/>
    </location>
</feature>
<organism evidence="12 14">
    <name type="scientific">Pluralibacter gergoviae</name>
    <name type="common">Enterobacter gergoviae</name>
    <dbReference type="NCBI Taxonomy" id="61647"/>
    <lineage>
        <taxon>Bacteria</taxon>
        <taxon>Pseudomonadati</taxon>
        <taxon>Pseudomonadota</taxon>
        <taxon>Gammaproteobacteria</taxon>
        <taxon>Enterobacterales</taxon>
        <taxon>Enterobacteriaceae</taxon>
        <taxon>Pluralibacter</taxon>
    </lineage>
</organism>
<dbReference type="GO" id="GO:0043190">
    <property type="term" value="C:ATP-binding cassette (ABC) transporter complex"/>
    <property type="evidence" value="ECO:0007669"/>
    <property type="project" value="InterPro"/>
</dbReference>
<dbReference type="InterPro" id="IPR010065">
    <property type="entry name" value="AA_ABC_transptr_permease_3TM"/>
</dbReference>
<evidence type="ECO:0000256" key="6">
    <source>
        <dbReference type="ARBA" id="ARBA00022692"/>
    </source>
</evidence>